<keyword evidence="2" id="KW-1185">Reference proteome</keyword>
<dbReference type="EMBL" id="CP118246">
    <property type="protein sequence ID" value="WDR02186.1"/>
    <property type="molecule type" value="Genomic_DNA"/>
</dbReference>
<dbReference type="Proteomes" id="UP001220530">
    <property type="component" value="Chromosome"/>
</dbReference>
<evidence type="ECO:0000313" key="2">
    <source>
        <dbReference type="Proteomes" id="UP001220530"/>
    </source>
</evidence>
<gene>
    <name evidence="1" type="ORF">PSQ19_16275</name>
</gene>
<dbReference type="RefSeq" id="WP_282218592.1">
    <property type="nucleotide sequence ID" value="NZ_CP118246.1"/>
</dbReference>
<evidence type="ECO:0000313" key="1">
    <source>
        <dbReference type="EMBL" id="WDR02186.1"/>
    </source>
</evidence>
<name>A0ABY7YLL3_9HYPH</name>
<organism evidence="1 2">
    <name type="scientific">Devosia algicola</name>
    <dbReference type="NCBI Taxonomy" id="3026418"/>
    <lineage>
        <taxon>Bacteria</taxon>
        <taxon>Pseudomonadati</taxon>
        <taxon>Pseudomonadota</taxon>
        <taxon>Alphaproteobacteria</taxon>
        <taxon>Hyphomicrobiales</taxon>
        <taxon>Devosiaceae</taxon>
        <taxon>Devosia</taxon>
    </lineage>
</organism>
<protein>
    <submittedName>
        <fullName evidence="1">Uncharacterized protein</fullName>
    </submittedName>
</protein>
<accession>A0ABY7YLL3</accession>
<sequence length="105" mass="11969">MDDYVMVGFGKAIRNINARNYVTGYFKGPDVGLIAPWRIKARKGIVERLTQRPTRRMPHKSNWCGMRAQGENEIYGFIPACQTGSMDHGVIDGDVFDIHHDAFQR</sequence>
<proteinExistence type="predicted"/>
<reference evidence="1 2" key="1">
    <citation type="submission" date="2023-02" db="EMBL/GenBank/DDBJ databases">
        <title>Devosia algicola sp. nov., isolated from the phycosphere of marine algae.</title>
        <authorList>
            <person name="Kim J.M."/>
            <person name="Lee J.K."/>
            <person name="Choi B.J."/>
            <person name="Bayburt H."/>
            <person name="Jeon C.O."/>
        </authorList>
    </citation>
    <scope>NUCLEOTIDE SEQUENCE [LARGE SCALE GENOMIC DNA]</scope>
    <source>
        <strain evidence="1 2">G20-9</strain>
    </source>
</reference>